<dbReference type="GO" id="GO:0016567">
    <property type="term" value="P:protein ubiquitination"/>
    <property type="evidence" value="ECO:0007669"/>
    <property type="project" value="InterPro"/>
</dbReference>
<dbReference type="PROSITE" id="PS50119">
    <property type="entry name" value="ZF_BBOX"/>
    <property type="match status" value="1"/>
</dbReference>
<evidence type="ECO:0008006" key="9">
    <source>
        <dbReference type="Google" id="ProtNLM"/>
    </source>
</evidence>
<dbReference type="InterPro" id="IPR001841">
    <property type="entry name" value="Znf_RING"/>
</dbReference>
<dbReference type="Pfam" id="PF00643">
    <property type="entry name" value="zf-B_box"/>
    <property type="match status" value="1"/>
</dbReference>
<evidence type="ECO:0000259" key="5">
    <source>
        <dbReference type="PROSITE" id="PS50089"/>
    </source>
</evidence>
<dbReference type="GO" id="GO:0008270">
    <property type="term" value="F:zinc ion binding"/>
    <property type="evidence" value="ECO:0007669"/>
    <property type="project" value="UniProtKB-KW"/>
</dbReference>
<dbReference type="STRING" id="61819.ENSACIP00000023495"/>
<dbReference type="Gene3D" id="4.10.830.40">
    <property type="match status" value="1"/>
</dbReference>
<dbReference type="AlphaFoldDB" id="A0A3Q0STK2"/>
<dbReference type="GeneTree" id="ENSGT01150000286950"/>
<dbReference type="InterPro" id="IPR013083">
    <property type="entry name" value="Znf_RING/FYVE/PHD"/>
</dbReference>
<sequence>MAQQGVQIDGDKLCCAICLDLLKEPVTLPCGHSYCMNCIQRHFDEEDQKHIHSCPQCRQTFIPRPALKKSTMLAELVEELKKTGLQAAPADHCYAGPKDVACDVCTGRKLKAIKSCLHCVVSYCEQHLQPHHSVAALKKHKLVDPSQNLQEIICPRHNEVMKIFCRTDQKCICYLCPIDEHKGHETVPASEERTERQCRPDLMAFSFVSVQKSQATSPSPAQQ</sequence>
<keyword evidence="2 4" id="KW-0863">Zinc-finger</keyword>
<dbReference type="PROSITE" id="PS50089">
    <property type="entry name" value="ZF_RING_2"/>
    <property type="match status" value="1"/>
</dbReference>
<dbReference type="InterPro" id="IPR051051">
    <property type="entry name" value="E3_ubiq-ligase_TRIM/RNF"/>
</dbReference>
<dbReference type="PANTHER" id="PTHR25465">
    <property type="entry name" value="B-BOX DOMAIN CONTAINING"/>
    <property type="match status" value="1"/>
</dbReference>
<dbReference type="Proteomes" id="UP000261340">
    <property type="component" value="Unplaced"/>
</dbReference>
<dbReference type="Gene3D" id="3.30.40.10">
    <property type="entry name" value="Zinc/RING finger domain, C3HC4 (zinc finger)"/>
    <property type="match status" value="1"/>
</dbReference>
<dbReference type="SUPFAM" id="SSF57850">
    <property type="entry name" value="RING/U-box"/>
    <property type="match status" value="1"/>
</dbReference>
<evidence type="ECO:0000256" key="2">
    <source>
        <dbReference type="ARBA" id="ARBA00022771"/>
    </source>
</evidence>
<dbReference type="OMA" id="QIHWDEE"/>
<feature type="domain" description="B box-type" evidence="6">
    <location>
        <begin position="149"/>
        <end position="189"/>
    </location>
</feature>
<reference evidence="7" key="1">
    <citation type="submission" date="2025-08" db="UniProtKB">
        <authorList>
            <consortium name="Ensembl"/>
        </authorList>
    </citation>
    <scope>IDENTIFICATION</scope>
</reference>
<evidence type="ECO:0000259" key="6">
    <source>
        <dbReference type="PROSITE" id="PS50119"/>
    </source>
</evidence>
<dbReference type="InterPro" id="IPR000315">
    <property type="entry name" value="Znf_B-box"/>
</dbReference>
<evidence type="ECO:0000256" key="3">
    <source>
        <dbReference type="ARBA" id="ARBA00022833"/>
    </source>
</evidence>
<keyword evidence="1" id="KW-0479">Metal-binding</keyword>
<dbReference type="GO" id="GO:0004842">
    <property type="term" value="F:ubiquitin-protein transferase activity"/>
    <property type="evidence" value="ECO:0007669"/>
    <property type="project" value="InterPro"/>
</dbReference>
<feature type="domain" description="RING-type" evidence="5">
    <location>
        <begin position="15"/>
        <end position="58"/>
    </location>
</feature>
<protein>
    <recommendedName>
        <fullName evidence="9">RING-type domain-containing protein</fullName>
    </recommendedName>
</protein>
<dbReference type="Pfam" id="PF15227">
    <property type="entry name" value="zf-C3HC4_4"/>
    <property type="match status" value="1"/>
</dbReference>
<dbReference type="InterPro" id="IPR003613">
    <property type="entry name" value="Ubox_domain"/>
</dbReference>
<dbReference type="SMART" id="SM00504">
    <property type="entry name" value="Ubox"/>
    <property type="match status" value="1"/>
</dbReference>
<dbReference type="SMART" id="SM00184">
    <property type="entry name" value="RING"/>
    <property type="match status" value="1"/>
</dbReference>
<evidence type="ECO:0000313" key="7">
    <source>
        <dbReference type="Ensembl" id="ENSACIP00000023495.1"/>
    </source>
</evidence>
<dbReference type="CDD" id="cd19769">
    <property type="entry name" value="Bbox2_TRIM16-like"/>
    <property type="match status" value="1"/>
</dbReference>
<evidence type="ECO:0000313" key="8">
    <source>
        <dbReference type="Proteomes" id="UP000261340"/>
    </source>
</evidence>
<dbReference type="Ensembl" id="ENSACIT00000024111.1">
    <property type="protein sequence ID" value="ENSACIP00000023495.1"/>
    <property type="gene ID" value="ENSACIG00000018254.1"/>
</dbReference>
<dbReference type="Gene3D" id="3.30.160.60">
    <property type="entry name" value="Classic Zinc Finger"/>
    <property type="match status" value="1"/>
</dbReference>
<organism evidence="7 8">
    <name type="scientific">Amphilophus citrinellus</name>
    <name type="common">Midas cichlid</name>
    <name type="synonym">Cichlasoma citrinellum</name>
    <dbReference type="NCBI Taxonomy" id="61819"/>
    <lineage>
        <taxon>Eukaryota</taxon>
        <taxon>Metazoa</taxon>
        <taxon>Chordata</taxon>
        <taxon>Craniata</taxon>
        <taxon>Vertebrata</taxon>
        <taxon>Euteleostomi</taxon>
        <taxon>Actinopterygii</taxon>
        <taxon>Neopterygii</taxon>
        <taxon>Teleostei</taxon>
        <taxon>Neoteleostei</taxon>
        <taxon>Acanthomorphata</taxon>
        <taxon>Ovalentaria</taxon>
        <taxon>Cichlomorphae</taxon>
        <taxon>Cichliformes</taxon>
        <taxon>Cichlidae</taxon>
        <taxon>New World cichlids</taxon>
        <taxon>Cichlasomatinae</taxon>
        <taxon>Heroini</taxon>
        <taxon>Amphilophus</taxon>
    </lineage>
</organism>
<keyword evidence="8" id="KW-1185">Reference proteome</keyword>
<reference evidence="7" key="2">
    <citation type="submission" date="2025-09" db="UniProtKB">
        <authorList>
            <consortium name="Ensembl"/>
        </authorList>
    </citation>
    <scope>IDENTIFICATION</scope>
</reference>
<accession>A0A3Q0STK2</accession>
<dbReference type="PROSITE" id="PS00518">
    <property type="entry name" value="ZF_RING_1"/>
    <property type="match status" value="1"/>
</dbReference>
<evidence type="ECO:0000256" key="1">
    <source>
        <dbReference type="ARBA" id="ARBA00022723"/>
    </source>
</evidence>
<dbReference type="SUPFAM" id="SSF57845">
    <property type="entry name" value="B-box zinc-binding domain"/>
    <property type="match status" value="1"/>
</dbReference>
<dbReference type="PANTHER" id="PTHR25465:SF5">
    <property type="entry name" value="E3 UBIQUITIN_ISG15 LIGASE TRIM25-RELATED"/>
    <property type="match status" value="1"/>
</dbReference>
<proteinExistence type="predicted"/>
<dbReference type="InterPro" id="IPR017907">
    <property type="entry name" value="Znf_RING_CS"/>
</dbReference>
<dbReference type="SMART" id="SM00336">
    <property type="entry name" value="BBOX"/>
    <property type="match status" value="1"/>
</dbReference>
<name>A0A3Q0STK2_AMPCI</name>
<keyword evidence="3" id="KW-0862">Zinc</keyword>
<evidence type="ECO:0000256" key="4">
    <source>
        <dbReference type="PROSITE-ProRule" id="PRU00024"/>
    </source>
</evidence>